<dbReference type="EMBL" id="AEJM01000016">
    <property type="protein sequence ID" value="EGY34329.1"/>
    <property type="molecule type" value="Genomic_DNA"/>
</dbReference>
<name>G4A7C5_AGGAC</name>
<reference evidence="4 5" key="1">
    <citation type="submission" date="2010-10" db="EMBL/GenBank/DDBJ databases">
        <authorList>
            <person name="Chen C."/>
            <person name="Kittichotirat W."/>
            <person name="Asikainen S."/>
            <person name="Bumgarner R."/>
        </authorList>
    </citation>
    <scope>NUCLEOTIDE SEQUENCE [LARGE SCALE GENOMIC DNA]</scope>
    <source>
        <strain evidence="4 5">SC1083</strain>
    </source>
</reference>
<feature type="domain" description="Carbohydrate kinase PfkB" evidence="3">
    <location>
        <begin position="2"/>
        <end position="44"/>
    </location>
</feature>
<dbReference type="Pfam" id="PF00294">
    <property type="entry name" value="PfkB"/>
    <property type="match status" value="1"/>
</dbReference>
<dbReference type="Gene3D" id="3.40.1190.20">
    <property type="match status" value="1"/>
</dbReference>
<dbReference type="InterPro" id="IPR011611">
    <property type="entry name" value="PfkB_dom"/>
</dbReference>
<gene>
    <name evidence="4" type="ORF">SC1083_0721</name>
</gene>
<dbReference type="PROSITE" id="PS00584">
    <property type="entry name" value="PFKB_KINASES_2"/>
    <property type="match status" value="1"/>
</dbReference>
<evidence type="ECO:0000256" key="1">
    <source>
        <dbReference type="ARBA" id="ARBA00022679"/>
    </source>
</evidence>
<keyword evidence="2 4" id="KW-0418">Kinase</keyword>
<dbReference type="SUPFAM" id="SSF53613">
    <property type="entry name" value="Ribokinase-like"/>
    <property type="match status" value="1"/>
</dbReference>
<sequence length="44" mass="4631">MIIVTLGKDSMLYHLSQTRNIVAGKLSQPIDTTGAGDVFVGGLL</sequence>
<comment type="caution">
    <text evidence="4">The sequence shown here is derived from an EMBL/GenBank/DDBJ whole genome shotgun (WGS) entry which is preliminary data.</text>
</comment>
<dbReference type="Proteomes" id="UP000005508">
    <property type="component" value="Unassembled WGS sequence"/>
</dbReference>
<dbReference type="InterPro" id="IPR002173">
    <property type="entry name" value="Carboh/pur_kinase_PfkB_CS"/>
</dbReference>
<accession>G4A7C5</accession>
<evidence type="ECO:0000313" key="4">
    <source>
        <dbReference type="EMBL" id="EGY34329.1"/>
    </source>
</evidence>
<organism evidence="4 5">
    <name type="scientific">Aggregatibacter actinomycetemcomitans serotype e str. SC1083</name>
    <dbReference type="NCBI Taxonomy" id="907488"/>
    <lineage>
        <taxon>Bacteria</taxon>
        <taxon>Pseudomonadati</taxon>
        <taxon>Pseudomonadota</taxon>
        <taxon>Gammaproteobacteria</taxon>
        <taxon>Pasteurellales</taxon>
        <taxon>Pasteurellaceae</taxon>
        <taxon>Aggregatibacter</taxon>
    </lineage>
</organism>
<proteinExistence type="predicted"/>
<dbReference type="PATRIC" id="fig|907488.3.peg.705"/>
<dbReference type="AlphaFoldDB" id="G4A7C5"/>
<evidence type="ECO:0000256" key="2">
    <source>
        <dbReference type="ARBA" id="ARBA00022777"/>
    </source>
</evidence>
<dbReference type="InterPro" id="IPR029056">
    <property type="entry name" value="Ribokinase-like"/>
</dbReference>
<protein>
    <submittedName>
        <fullName evidence="4">Aminoimidazole riboside kinase</fullName>
    </submittedName>
</protein>
<evidence type="ECO:0000313" key="5">
    <source>
        <dbReference type="Proteomes" id="UP000005508"/>
    </source>
</evidence>
<keyword evidence="1" id="KW-0808">Transferase</keyword>
<dbReference type="SMR" id="G4A7C5"/>
<dbReference type="GO" id="GO:0016301">
    <property type="term" value="F:kinase activity"/>
    <property type="evidence" value="ECO:0007669"/>
    <property type="project" value="UniProtKB-KW"/>
</dbReference>
<evidence type="ECO:0000259" key="3">
    <source>
        <dbReference type="Pfam" id="PF00294"/>
    </source>
</evidence>